<feature type="binding site" evidence="5">
    <location>
        <begin position="247"/>
        <end position="251"/>
    </location>
    <ligand>
        <name>substrate</name>
    </ligand>
</feature>
<dbReference type="InterPro" id="IPR029058">
    <property type="entry name" value="AB_hydrolase_fold"/>
</dbReference>
<comment type="subunit">
    <text evidence="5">Monomer.</text>
</comment>
<dbReference type="PANTHER" id="PTHR43194">
    <property type="entry name" value="HYDROLASE ALPHA/BETA FOLD FAMILY"/>
    <property type="match status" value="1"/>
</dbReference>
<feature type="compositionally biased region" description="Basic and acidic residues" evidence="6">
    <location>
        <begin position="163"/>
        <end position="172"/>
    </location>
</feature>
<reference evidence="8" key="2">
    <citation type="journal article" date="2020" name="Microorganisms">
        <title>Osmotic Adaptation and Compatible Solute Biosynthesis of Phototrophic Bacteria as Revealed from Genome Analyses.</title>
        <authorList>
            <person name="Imhoff J.F."/>
            <person name="Rahn T."/>
            <person name="Kunzel S."/>
            <person name="Keller A."/>
            <person name="Neulinger S.C."/>
        </authorList>
    </citation>
    <scope>NUCLEOTIDE SEQUENCE</scope>
    <source>
        <strain evidence="8">DSM 11080</strain>
    </source>
</reference>
<dbReference type="GO" id="GO:0005737">
    <property type="term" value="C:cytoplasm"/>
    <property type="evidence" value="ECO:0007669"/>
    <property type="project" value="UniProtKB-SubCell"/>
</dbReference>
<accession>A0AAJ0U7V2</accession>
<feature type="region of interest" description="Disordered" evidence="6">
    <location>
        <begin position="163"/>
        <end position="195"/>
    </location>
</feature>
<dbReference type="Gene3D" id="3.40.50.1820">
    <property type="entry name" value="alpha/beta hydrolase"/>
    <property type="match status" value="1"/>
</dbReference>
<dbReference type="InterPro" id="IPR000073">
    <property type="entry name" value="AB_hydrolase_1"/>
</dbReference>
<dbReference type="GO" id="GO:0090499">
    <property type="term" value="F:pimelyl-[acyl-carrier protein] methyl ester esterase activity"/>
    <property type="evidence" value="ECO:0007669"/>
    <property type="project" value="UniProtKB-EC"/>
</dbReference>
<comment type="pathway">
    <text evidence="5">Cofactor biosynthesis; biotin biosynthesis.</text>
</comment>
<dbReference type="InterPro" id="IPR010076">
    <property type="entry name" value="BioH"/>
</dbReference>
<comment type="catalytic activity">
    <reaction evidence="5">
        <text>6-carboxyhexanoyl-[ACP] methyl ester + H2O = 6-carboxyhexanoyl-[ACP] + methanol + H(+)</text>
        <dbReference type="Rhea" id="RHEA:42700"/>
        <dbReference type="Rhea" id="RHEA-COMP:9955"/>
        <dbReference type="Rhea" id="RHEA-COMP:10186"/>
        <dbReference type="ChEBI" id="CHEBI:15377"/>
        <dbReference type="ChEBI" id="CHEBI:15378"/>
        <dbReference type="ChEBI" id="CHEBI:17790"/>
        <dbReference type="ChEBI" id="CHEBI:78846"/>
        <dbReference type="ChEBI" id="CHEBI:82735"/>
        <dbReference type="EC" id="3.1.1.85"/>
    </reaction>
</comment>
<reference evidence="8" key="1">
    <citation type="submission" date="2017-08" db="EMBL/GenBank/DDBJ databases">
        <authorList>
            <person name="Imhoff J.F."/>
            <person name="Rahn T."/>
            <person name="Kuenzel S."/>
            <person name="Neulinger S.C."/>
        </authorList>
    </citation>
    <scope>NUCLEOTIDE SEQUENCE</scope>
    <source>
        <strain evidence="8">DSM 11080</strain>
    </source>
</reference>
<keyword evidence="4 5" id="KW-0378">Hydrolase</keyword>
<dbReference type="HAMAP" id="MF_01260">
    <property type="entry name" value="Carboxylester"/>
    <property type="match status" value="1"/>
</dbReference>
<feature type="binding site" evidence="5">
    <location>
        <begin position="146"/>
        <end position="147"/>
    </location>
    <ligand>
        <name>substrate</name>
    </ligand>
</feature>
<organism evidence="8 9">
    <name type="scientific">Halochromatium glycolicum</name>
    <dbReference type="NCBI Taxonomy" id="85075"/>
    <lineage>
        <taxon>Bacteria</taxon>
        <taxon>Pseudomonadati</taxon>
        <taxon>Pseudomonadota</taxon>
        <taxon>Gammaproteobacteria</taxon>
        <taxon>Chromatiales</taxon>
        <taxon>Chromatiaceae</taxon>
        <taxon>Halochromatium</taxon>
    </lineage>
</organism>
<feature type="active site" evidence="5">
    <location>
        <position position="311"/>
    </location>
</feature>
<keyword evidence="9" id="KW-1185">Reference proteome</keyword>
<feature type="domain" description="AB hydrolase-1" evidence="7">
    <location>
        <begin position="79"/>
        <end position="352"/>
    </location>
</feature>
<gene>
    <name evidence="5" type="primary">bioH</name>
    <name evidence="8" type="ORF">CKO40_20290</name>
</gene>
<sequence>MSGRLQPMSGGAWRGRAQQGCCARASRDWIHGVPRRALPGIGSAQASLKAPPPRPIALLPHRKNESPPMSTPITHPTDLFLLHGWGMSNGVWDALPSALGSRYRLHPIELPGHGGAGFEPNWRDLPNWADAVLAQAPEQAVWLGWSLGGLVALQAALQADALTRERQSEHGPGHHGLGHHGLGHNRAEHRAGRNPGYNPGRIGALILVAATPRFVQSADWRAAMPEATFEQFHGGLIDDPAKTLQRFLALQVRGSDDERETLRRLRAGIAERPLPQPDALQTGLDLLRETDLRGRLADIRPPTLWLFGARDTLVPPAVAERIALLMPGAQCQTIAGAGHAPLLSHGDETAAAITAFLNGSLE</sequence>
<evidence type="ECO:0000259" key="7">
    <source>
        <dbReference type="Pfam" id="PF12697"/>
    </source>
</evidence>
<dbReference type="Proteomes" id="UP001296776">
    <property type="component" value="Unassembled WGS sequence"/>
</dbReference>
<keyword evidence="3 5" id="KW-0093">Biotin biosynthesis</keyword>
<dbReference type="GO" id="GO:0009102">
    <property type="term" value="P:biotin biosynthetic process"/>
    <property type="evidence" value="ECO:0007669"/>
    <property type="project" value="UniProtKB-UniRule"/>
</dbReference>
<evidence type="ECO:0000256" key="1">
    <source>
        <dbReference type="ARBA" id="ARBA00022487"/>
    </source>
</evidence>
<comment type="subcellular location">
    <subcellularLocation>
        <location evidence="5">Cytoplasm</location>
    </subcellularLocation>
</comment>
<dbReference type="PANTHER" id="PTHR43194:SF5">
    <property type="entry name" value="PIMELOYL-[ACYL-CARRIER PROTEIN] METHYL ESTER ESTERASE"/>
    <property type="match status" value="1"/>
</dbReference>
<feature type="region of interest" description="Disordered" evidence="6">
    <location>
        <begin position="43"/>
        <end position="70"/>
    </location>
</feature>
<proteinExistence type="inferred from homology"/>
<comment type="caution">
    <text evidence="8">The sequence shown here is derived from an EMBL/GenBank/DDBJ whole genome shotgun (WGS) entry which is preliminary data.</text>
</comment>
<dbReference type="Pfam" id="PF12697">
    <property type="entry name" value="Abhydrolase_6"/>
    <property type="match status" value="1"/>
</dbReference>
<protein>
    <recommendedName>
        <fullName evidence="5">Pimeloyl-[acyl-carrier protein] methyl ester esterase</fullName>
        <ecNumber evidence="5">3.1.1.85</ecNumber>
    </recommendedName>
    <alternativeName>
        <fullName evidence="5">Biotin synthesis protein BioH</fullName>
    </alternativeName>
    <alternativeName>
        <fullName evidence="5">Carboxylesterase BioH</fullName>
    </alternativeName>
</protein>
<name>A0AAJ0U7V2_9GAMM</name>
<evidence type="ECO:0000256" key="5">
    <source>
        <dbReference type="HAMAP-Rule" id="MF_01260"/>
    </source>
</evidence>
<keyword evidence="2 5" id="KW-0963">Cytoplasm</keyword>
<evidence type="ECO:0000313" key="8">
    <source>
        <dbReference type="EMBL" id="MBK1706813.1"/>
    </source>
</evidence>
<comment type="function">
    <text evidence="5">The physiological role of BioH is to remove the methyl group introduced by BioC when the pimeloyl moiety is complete. It allows to synthesize pimeloyl-ACP via the fatty acid synthetic pathway through the hydrolysis of the ester bonds of pimeloyl-ACP esters.</text>
</comment>
<dbReference type="SUPFAM" id="SSF53474">
    <property type="entry name" value="alpha/beta-Hydrolases"/>
    <property type="match status" value="1"/>
</dbReference>
<evidence type="ECO:0000256" key="4">
    <source>
        <dbReference type="ARBA" id="ARBA00022801"/>
    </source>
</evidence>
<dbReference type="EC" id="3.1.1.85" evidence="5"/>
<evidence type="ECO:0000256" key="2">
    <source>
        <dbReference type="ARBA" id="ARBA00022490"/>
    </source>
</evidence>
<feature type="binding site" evidence="5">
    <location>
        <position position="85"/>
    </location>
    <ligand>
        <name>substrate</name>
    </ligand>
</feature>
<evidence type="ECO:0000256" key="6">
    <source>
        <dbReference type="SAM" id="MobiDB-lite"/>
    </source>
</evidence>
<feature type="active site" evidence="5">
    <location>
        <position position="339"/>
    </location>
</feature>
<feature type="binding site" evidence="5">
    <location>
        <position position="339"/>
    </location>
    <ligand>
        <name>substrate</name>
    </ligand>
</feature>
<evidence type="ECO:0000313" key="9">
    <source>
        <dbReference type="Proteomes" id="UP001296776"/>
    </source>
</evidence>
<dbReference type="AlphaFoldDB" id="A0AAJ0U7V2"/>
<keyword evidence="1 5" id="KW-0719">Serine esterase</keyword>
<feature type="active site" description="Nucleophile" evidence="5">
    <location>
        <position position="146"/>
    </location>
</feature>
<comment type="similarity">
    <text evidence="5">Belongs to the AB hydrolase superfamily. Carboxylesterase BioH family.</text>
</comment>
<dbReference type="InterPro" id="IPR050228">
    <property type="entry name" value="Carboxylesterase_BioH"/>
</dbReference>
<dbReference type="EMBL" id="NRSJ01000052">
    <property type="protein sequence ID" value="MBK1706813.1"/>
    <property type="molecule type" value="Genomic_DNA"/>
</dbReference>
<evidence type="ECO:0000256" key="3">
    <source>
        <dbReference type="ARBA" id="ARBA00022756"/>
    </source>
</evidence>